<dbReference type="GO" id="GO:0032259">
    <property type="term" value="P:methylation"/>
    <property type="evidence" value="ECO:0007669"/>
    <property type="project" value="UniProtKB-KW"/>
</dbReference>
<keyword evidence="1" id="KW-0489">Methyltransferase</keyword>
<dbReference type="GO" id="GO:0000014">
    <property type="term" value="F:single-stranded DNA endodeoxyribonuclease activity"/>
    <property type="evidence" value="ECO:0007669"/>
    <property type="project" value="TreeGrafter"/>
</dbReference>
<dbReference type="Gene3D" id="1.10.10.10">
    <property type="entry name" value="Winged helix-like DNA-binding domain superfamily/Winged helix DNA-binding domain"/>
    <property type="match status" value="1"/>
</dbReference>
<dbReference type="GO" id="GO:0044774">
    <property type="term" value="P:mitotic DNA integrity checkpoint signaling"/>
    <property type="evidence" value="ECO:0007669"/>
    <property type="project" value="TreeGrafter"/>
</dbReference>
<dbReference type="GO" id="GO:0005634">
    <property type="term" value="C:nucleus"/>
    <property type="evidence" value="ECO:0007669"/>
    <property type="project" value="TreeGrafter"/>
</dbReference>
<reference evidence="1 2" key="1">
    <citation type="journal article" date="2010" name="Science">
        <title>Genomic comparison of the ants Camponotus floridanus and Harpegnathos saltator.</title>
        <authorList>
            <person name="Bonasio R."/>
            <person name="Zhang G."/>
            <person name="Ye C."/>
            <person name="Mutti N.S."/>
            <person name="Fang X."/>
            <person name="Qin N."/>
            <person name="Donahue G."/>
            <person name="Yang P."/>
            <person name="Li Q."/>
            <person name="Li C."/>
            <person name="Zhang P."/>
            <person name="Huang Z."/>
            <person name="Berger S.L."/>
            <person name="Reinberg D."/>
            <person name="Wang J."/>
            <person name="Liebig J."/>
        </authorList>
    </citation>
    <scope>NUCLEOTIDE SEQUENCE [LARGE SCALE GENOMIC DNA]</scope>
    <source>
        <strain evidence="1 2">R22 G/1</strain>
    </source>
</reference>
<gene>
    <name evidence="1" type="ORF">EAI_03054</name>
</gene>
<accession>E2C664</accession>
<dbReference type="GO" id="GO:0000793">
    <property type="term" value="C:condensed chromosome"/>
    <property type="evidence" value="ECO:0007669"/>
    <property type="project" value="TreeGrafter"/>
</dbReference>
<dbReference type="PANTHER" id="PTHR46060:SF2">
    <property type="entry name" value="HISTONE-LYSINE N-METHYLTRANSFERASE SETMAR"/>
    <property type="match status" value="1"/>
</dbReference>
<dbReference type="GO" id="GO:0003690">
    <property type="term" value="F:double-stranded DNA binding"/>
    <property type="evidence" value="ECO:0007669"/>
    <property type="project" value="TreeGrafter"/>
</dbReference>
<dbReference type="InParanoid" id="E2C664"/>
<keyword evidence="1" id="KW-0808">Transferase</keyword>
<dbReference type="GO" id="GO:0042800">
    <property type="term" value="F:histone H3K4 methyltransferase activity"/>
    <property type="evidence" value="ECO:0007669"/>
    <property type="project" value="TreeGrafter"/>
</dbReference>
<dbReference type="AlphaFoldDB" id="E2C664"/>
<dbReference type="GO" id="GO:0046975">
    <property type="term" value="F:histone H3K36 methyltransferase activity"/>
    <property type="evidence" value="ECO:0007669"/>
    <property type="project" value="TreeGrafter"/>
</dbReference>
<dbReference type="InterPro" id="IPR052709">
    <property type="entry name" value="Transposase-MT_Hybrid"/>
</dbReference>
<dbReference type="EMBL" id="GL452933">
    <property type="protein sequence ID" value="EFN76561.1"/>
    <property type="molecule type" value="Genomic_DNA"/>
</dbReference>
<name>E2C664_HARSA</name>
<dbReference type="GO" id="GO:0044547">
    <property type="term" value="F:DNA topoisomerase binding"/>
    <property type="evidence" value="ECO:0007669"/>
    <property type="project" value="TreeGrafter"/>
</dbReference>
<dbReference type="PANTHER" id="PTHR46060">
    <property type="entry name" value="MARINER MOS1 TRANSPOSASE-LIKE PROTEIN"/>
    <property type="match status" value="1"/>
</dbReference>
<dbReference type="GO" id="GO:0015074">
    <property type="term" value="P:DNA integration"/>
    <property type="evidence" value="ECO:0007669"/>
    <property type="project" value="TreeGrafter"/>
</dbReference>
<feature type="non-terminal residue" evidence="1">
    <location>
        <position position="1"/>
    </location>
</feature>
<dbReference type="GO" id="GO:0003697">
    <property type="term" value="F:single-stranded DNA binding"/>
    <property type="evidence" value="ECO:0007669"/>
    <property type="project" value="TreeGrafter"/>
</dbReference>
<sequence length="61" mass="7065">TCEDWFKRFRSGDFDTENKERSGRPETIEDAVLQALLDEDETQTQDQLAEALNMTRQGISK</sequence>
<dbReference type="GO" id="GO:0006303">
    <property type="term" value="P:double-strand break repair via nonhomologous end joining"/>
    <property type="evidence" value="ECO:0007669"/>
    <property type="project" value="TreeGrafter"/>
</dbReference>
<dbReference type="Proteomes" id="UP000008237">
    <property type="component" value="Unassembled WGS sequence"/>
</dbReference>
<protein>
    <submittedName>
        <fullName evidence="1">Histone-lysine N-methyltransferase SETMAR</fullName>
    </submittedName>
</protein>
<organism evidence="2">
    <name type="scientific">Harpegnathos saltator</name>
    <name type="common">Jerdon's jumping ant</name>
    <dbReference type="NCBI Taxonomy" id="610380"/>
    <lineage>
        <taxon>Eukaryota</taxon>
        <taxon>Metazoa</taxon>
        <taxon>Ecdysozoa</taxon>
        <taxon>Arthropoda</taxon>
        <taxon>Hexapoda</taxon>
        <taxon>Insecta</taxon>
        <taxon>Pterygota</taxon>
        <taxon>Neoptera</taxon>
        <taxon>Endopterygota</taxon>
        <taxon>Hymenoptera</taxon>
        <taxon>Apocrita</taxon>
        <taxon>Aculeata</taxon>
        <taxon>Formicoidea</taxon>
        <taxon>Formicidae</taxon>
        <taxon>Ponerinae</taxon>
        <taxon>Ponerini</taxon>
        <taxon>Harpegnathos</taxon>
    </lineage>
</organism>
<dbReference type="GO" id="GO:0031297">
    <property type="term" value="P:replication fork processing"/>
    <property type="evidence" value="ECO:0007669"/>
    <property type="project" value="TreeGrafter"/>
</dbReference>
<feature type="non-terminal residue" evidence="1">
    <location>
        <position position="61"/>
    </location>
</feature>
<evidence type="ECO:0000313" key="1">
    <source>
        <dbReference type="EMBL" id="EFN76561.1"/>
    </source>
</evidence>
<evidence type="ECO:0000313" key="2">
    <source>
        <dbReference type="Proteomes" id="UP000008237"/>
    </source>
</evidence>
<dbReference type="GO" id="GO:0000729">
    <property type="term" value="P:DNA double-strand break processing"/>
    <property type="evidence" value="ECO:0007669"/>
    <property type="project" value="TreeGrafter"/>
</dbReference>
<proteinExistence type="predicted"/>
<dbReference type="GO" id="GO:0035861">
    <property type="term" value="C:site of double-strand break"/>
    <property type="evidence" value="ECO:0007669"/>
    <property type="project" value="TreeGrafter"/>
</dbReference>
<keyword evidence="2" id="KW-1185">Reference proteome</keyword>
<dbReference type="InterPro" id="IPR036388">
    <property type="entry name" value="WH-like_DNA-bd_sf"/>
</dbReference>